<sequence length="295" mass="34081">MFRLTKLVFIDSYSTGKRAIVNLQGNTNLNGDNGFGKTTMLRVLPLFFGAAPGQLVRQSGTNKSFVDYYLPRSTSYIIFEYERESEKNLVVIFRGDNALRFCFMKQPYDDKFFFSETHEKSNVIAASDWFRTMKLDGYDPSQRFGVADYKSIIQSGLNFTETSDRKRKAIINEHRVLYSFCRRGTSIQNIDLITTAILEREPSIDAIKEILSNILTQNSMAGFEEIPKLTIKSSKLTEWINDRDSYQAMSQCEPDIAELVRLKYQYDDCISRQRTLRSQAKMTFNSLEKEFDVAM</sequence>
<dbReference type="InterPro" id="IPR027417">
    <property type="entry name" value="P-loop_NTPase"/>
</dbReference>
<dbReference type="Pfam" id="PF12128">
    <property type="entry name" value="DUF3584"/>
    <property type="match status" value="1"/>
</dbReference>
<dbReference type="Proteomes" id="UP000245506">
    <property type="component" value="Unassembled WGS sequence"/>
</dbReference>
<dbReference type="AlphaFoldDB" id="A0A317CMT8"/>
<dbReference type="EMBL" id="QGKL01000004">
    <property type="protein sequence ID" value="PWQ99531.1"/>
    <property type="molecule type" value="Genomic_DNA"/>
</dbReference>
<dbReference type="SUPFAM" id="SSF52540">
    <property type="entry name" value="P-loop containing nucleoside triphosphate hydrolases"/>
    <property type="match status" value="1"/>
</dbReference>
<comment type="caution">
    <text evidence="1">The sequence shown here is derived from an EMBL/GenBank/DDBJ whole genome shotgun (WGS) entry which is preliminary data.</text>
</comment>
<dbReference type="RefSeq" id="WP_109821426.1">
    <property type="nucleotide sequence ID" value="NZ_QGKL01000004.1"/>
</dbReference>
<keyword evidence="2" id="KW-1185">Reference proteome</keyword>
<organism evidence="1 2">
    <name type="scientific">Leucothrix arctica</name>
    <dbReference type="NCBI Taxonomy" id="1481894"/>
    <lineage>
        <taxon>Bacteria</taxon>
        <taxon>Pseudomonadati</taxon>
        <taxon>Pseudomonadota</taxon>
        <taxon>Gammaproteobacteria</taxon>
        <taxon>Thiotrichales</taxon>
        <taxon>Thiotrichaceae</taxon>
        <taxon>Leucothrix</taxon>
    </lineage>
</organism>
<name>A0A317CMT8_9GAMM</name>
<dbReference type="OrthoDB" id="9810371at2"/>
<proteinExistence type="predicted"/>
<protein>
    <recommendedName>
        <fullName evidence="3">ATP-binding protein</fullName>
    </recommendedName>
</protein>
<evidence type="ECO:0000313" key="1">
    <source>
        <dbReference type="EMBL" id="PWQ99531.1"/>
    </source>
</evidence>
<evidence type="ECO:0000313" key="2">
    <source>
        <dbReference type="Proteomes" id="UP000245506"/>
    </source>
</evidence>
<dbReference type="InterPro" id="IPR021979">
    <property type="entry name" value="DUF3584"/>
</dbReference>
<evidence type="ECO:0008006" key="3">
    <source>
        <dbReference type="Google" id="ProtNLM"/>
    </source>
</evidence>
<gene>
    <name evidence="1" type="ORF">DKT75_00225</name>
</gene>
<reference evidence="1 2" key="1">
    <citation type="submission" date="2018-05" db="EMBL/GenBank/DDBJ databases">
        <title>Leucothrix arctica sp. nov., isolated from Arctic seawater.</title>
        <authorList>
            <person name="Choi A."/>
            <person name="Baek K."/>
        </authorList>
    </citation>
    <scope>NUCLEOTIDE SEQUENCE [LARGE SCALE GENOMIC DNA]</scope>
    <source>
        <strain evidence="1 2">IMCC9719</strain>
    </source>
</reference>
<accession>A0A317CMT8</accession>